<accession>A0A4C1UNL8</accession>
<organism evidence="2 3">
    <name type="scientific">Eumeta variegata</name>
    <name type="common">Bagworm moth</name>
    <name type="synonym">Eumeta japonica</name>
    <dbReference type="NCBI Taxonomy" id="151549"/>
    <lineage>
        <taxon>Eukaryota</taxon>
        <taxon>Metazoa</taxon>
        <taxon>Ecdysozoa</taxon>
        <taxon>Arthropoda</taxon>
        <taxon>Hexapoda</taxon>
        <taxon>Insecta</taxon>
        <taxon>Pterygota</taxon>
        <taxon>Neoptera</taxon>
        <taxon>Endopterygota</taxon>
        <taxon>Lepidoptera</taxon>
        <taxon>Glossata</taxon>
        <taxon>Ditrysia</taxon>
        <taxon>Tineoidea</taxon>
        <taxon>Psychidae</taxon>
        <taxon>Oiketicinae</taxon>
        <taxon>Eumeta</taxon>
    </lineage>
</organism>
<feature type="region of interest" description="Disordered" evidence="1">
    <location>
        <begin position="24"/>
        <end position="61"/>
    </location>
</feature>
<gene>
    <name evidence="2" type="ORF">EVAR_14122_1</name>
</gene>
<comment type="caution">
    <text evidence="2">The sequence shown here is derived from an EMBL/GenBank/DDBJ whole genome shotgun (WGS) entry which is preliminary data.</text>
</comment>
<feature type="compositionally biased region" description="Pro residues" evidence="1">
    <location>
        <begin position="42"/>
        <end position="59"/>
    </location>
</feature>
<dbReference type="EMBL" id="BGZK01000200">
    <property type="protein sequence ID" value="GBP27929.1"/>
    <property type="molecule type" value="Genomic_DNA"/>
</dbReference>
<evidence type="ECO:0000313" key="2">
    <source>
        <dbReference type="EMBL" id="GBP27929.1"/>
    </source>
</evidence>
<reference evidence="2 3" key="1">
    <citation type="journal article" date="2019" name="Commun. Biol.">
        <title>The bagworm genome reveals a unique fibroin gene that provides high tensile strength.</title>
        <authorList>
            <person name="Kono N."/>
            <person name="Nakamura H."/>
            <person name="Ohtoshi R."/>
            <person name="Tomita M."/>
            <person name="Numata K."/>
            <person name="Arakawa K."/>
        </authorList>
    </citation>
    <scope>NUCLEOTIDE SEQUENCE [LARGE SCALE GENOMIC DNA]</scope>
</reference>
<dbReference type="AlphaFoldDB" id="A0A4C1UNL8"/>
<dbReference type="Proteomes" id="UP000299102">
    <property type="component" value="Unassembled WGS sequence"/>
</dbReference>
<name>A0A4C1UNL8_EUMVA</name>
<proteinExistence type="predicted"/>
<evidence type="ECO:0000313" key="3">
    <source>
        <dbReference type="Proteomes" id="UP000299102"/>
    </source>
</evidence>
<evidence type="ECO:0000256" key="1">
    <source>
        <dbReference type="SAM" id="MobiDB-lite"/>
    </source>
</evidence>
<sequence>MRLCGGRRRAADDTPMALEYPTAALPIETLASPPGAGRDEPPAPPHPAPRHPAQPPPPSRAAVLPQVFVTSSPPFAPLSRKCTQHWNVSLVI</sequence>
<protein>
    <submittedName>
        <fullName evidence="2">Uncharacterized protein</fullName>
    </submittedName>
</protein>
<keyword evidence="3" id="KW-1185">Reference proteome</keyword>